<evidence type="ECO:0000313" key="2">
    <source>
        <dbReference type="Proteomes" id="UP000011668"/>
    </source>
</evidence>
<gene>
    <name evidence="1" type="ORF">AG1IA_06490</name>
</gene>
<dbReference type="AlphaFoldDB" id="L8WMV1"/>
<dbReference type="EMBL" id="AFRT01001761">
    <property type="protein sequence ID" value="ELU39481.1"/>
    <property type="molecule type" value="Genomic_DNA"/>
</dbReference>
<comment type="caution">
    <text evidence="1">The sequence shown here is derived from an EMBL/GenBank/DDBJ whole genome shotgun (WGS) entry which is preliminary data.</text>
</comment>
<proteinExistence type="predicted"/>
<protein>
    <submittedName>
        <fullName evidence="1">Uncharacterized protein</fullName>
    </submittedName>
</protein>
<dbReference type="HOGENOM" id="CLU_2238429_0_0_1"/>
<accession>L8WMV1</accession>
<evidence type="ECO:0000313" key="1">
    <source>
        <dbReference type="EMBL" id="ELU39481.1"/>
    </source>
</evidence>
<keyword evidence="2" id="KW-1185">Reference proteome</keyword>
<sequence length="105" mass="11197">MKSPSIGLSNYSIGETTTEVDTIKSWCPDRARSKGLAPCHTATWMLTFNFACFSGLDSAEPVNSLYTKHRYPPVVDITSLTVSAESRPEVGSAHVVSTFGGAPTG</sequence>
<name>L8WMV1_THACA</name>
<organism evidence="1 2">
    <name type="scientific">Thanatephorus cucumeris (strain AG1-IA)</name>
    <name type="common">Rice sheath blight fungus</name>
    <name type="synonym">Rhizoctonia solani</name>
    <dbReference type="NCBI Taxonomy" id="983506"/>
    <lineage>
        <taxon>Eukaryota</taxon>
        <taxon>Fungi</taxon>
        <taxon>Dikarya</taxon>
        <taxon>Basidiomycota</taxon>
        <taxon>Agaricomycotina</taxon>
        <taxon>Agaricomycetes</taxon>
        <taxon>Cantharellales</taxon>
        <taxon>Ceratobasidiaceae</taxon>
        <taxon>Rhizoctonia</taxon>
        <taxon>Rhizoctonia solani AG-1</taxon>
    </lineage>
</organism>
<dbReference type="Proteomes" id="UP000011668">
    <property type="component" value="Unassembled WGS sequence"/>
</dbReference>
<reference evidence="1 2" key="1">
    <citation type="journal article" date="2013" name="Nat. Commun.">
        <title>The evolution and pathogenic mechanisms of the rice sheath blight pathogen.</title>
        <authorList>
            <person name="Zheng A."/>
            <person name="Lin R."/>
            <person name="Xu L."/>
            <person name="Qin P."/>
            <person name="Tang C."/>
            <person name="Ai P."/>
            <person name="Zhang D."/>
            <person name="Liu Y."/>
            <person name="Sun Z."/>
            <person name="Feng H."/>
            <person name="Wang Y."/>
            <person name="Chen Y."/>
            <person name="Liang X."/>
            <person name="Fu R."/>
            <person name="Li Q."/>
            <person name="Zhang J."/>
            <person name="Yu X."/>
            <person name="Xie Z."/>
            <person name="Ding L."/>
            <person name="Guan P."/>
            <person name="Tang J."/>
            <person name="Liang Y."/>
            <person name="Wang S."/>
            <person name="Deng Q."/>
            <person name="Li S."/>
            <person name="Zhu J."/>
            <person name="Wang L."/>
            <person name="Liu H."/>
            <person name="Li P."/>
        </authorList>
    </citation>
    <scope>NUCLEOTIDE SEQUENCE [LARGE SCALE GENOMIC DNA]</scope>
    <source>
        <strain evidence="2">AG-1 IA</strain>
    </source>
</reference>